<dbReference type="Gene3D" id="3.30.70.1430">
    <property type="entry name" value="Multidrug efflux transporter AcrB pore domain"/>
    <property type="match status" value="1"/>
</dbReference>
<feature type="transmembrane region" description="Helical" evidence="1">
    <location>
        <begin position="346"/>
        <end position="370"/>
    </location>
</feature>
<evidence type="ECO:0000256" key="1">
    <source>
        <dbReference type="SAM" id="Phobius"/>
    </source>
</evidence>
<comment type="caution">
    <text evidence="2">The sequence shown here is derived from an EMBL/GenBank/DDBJ whole genome shotgun (WGS) entry which is preliminary data.</text>
</comment>
<name>A0A432MRE5_9BACT</name>
<sequence>MGVEISDIIVMLRPEEAWTTLESPESLARVMQGVLGSRDPDELGRRAEEIFAEFGERNLFNPKDRLVMAFDELLNAVVPGNVFSYSQPIELRVQELVAGVRSDLGISLYGDDLDLLKRKGDEIVAVLQAIPGAAEAKAQQIAGLPVLRVDVDRDAIARYGVNASDVLDAVGAIGGKVVGQVFEGQRRFALQVRFPADVRQDLEALRRIKVADPRGRQIPLEQLASLTIEQGPLQIFRQKIRRRQLIECNVRGRDVATFVAEAQRRIAEEVDLPPGYSLHWGGQFENLISASRRLAVVVPLALGLIFILLYSTFNSARLAALIYLAVPMAAIGGIFALALRGMPFSISAGVGFIALFGVAVLNGLVLVSYAEHVREQGSGPNEAAFQAGRVRLRPVLTTALVASLGFLPMALATSAGAEVQRPLATVVIGGLISSTLLTLLVVPAIYHWFVPPGPRADDSPPGTAH</sequence>
<dbReference type="Gene3D" id="3.30.2090.10">
    <property type="entry name" value="Multidrug efflux transporter AcrB TolC docking domain, DN and DC subdomains"/>
    <property type="match status" value="1"/>
</dbReference>
<evidence type="ECO:0000313" key="3">
    <source>
        <dbReference type="Proteomes" id="UP000280296"/>
    </source>
</evidence>
<dbReference type="PANTHER" id="PTHR32063">
    <property type="match status" value="1"/>
</dbReference>
<dbReference type="SUPFAM" id="SSF82714">
    <property type="entry name" value="Multidrug efflux transporter AcrB TolC docking domain, DN and DC subdomains"/>
    <property type="match status" value="1"/>
</dbReference>
<keyword evidence="1" id="KW-0472">Membrane</keyword>
<dbReference type="PANTHER" id="PTHR32063:SF24">
    <property type="entry name" value="CATION EFFLUX SYSTEM (ACRB_ACRD_ACRF FAMILY)"/>
    <property type="match status" value="1"/>
</dbReference>
<dbReference type="InterPro" id="IPR001036">
    <property type="entry name" value="Acrflvin-R"/>
</dbReference>
<keyword evidence="1" id="KW-1133">Transmembrane helix</keyword>
<keyword evidence="1" id="KW-0812">Transmembrane</keyword>
<dbReference type="Gene3D" id="3.30.70.1440">
    <property type="entry name" value="Multidrug efflux transporter AcrB pore domain"/>
    <property type="match status" value="1"/>
</dbReference>
<dbReference type="InterPro" id="IPR027463">
    <property type="entry name" value="AcrB_DN_DC_subdom"/>
</dbReference>
<reference evidence="2 3" key="2">
    <citation type="submission" date="2019-01" db="EMBL/GenBank/DDBJ databases">
        <title>Tautonia sociabilis, a novel thermotolerant planctomycete of Isosphaeraceae family, isolated from a 4000 m deep subterranean habitat.</title>
        <authorList>
            <person name="Kovaleva O.L."/>
            <person name="Elcheninov A.G."/>
            <person name="Van Heerden E."/>
            <person name="Toshchakov S.V."/>
            <person name="Novikov A."/>
            <person name="Bonch-Osmolovskaya E.A."/>
            <person name="Kublanov I.V."/>
        </authorList>
    </citation>
    <scope>NUCLEOTIDE SEQUENCE [LARGE SCALE GENOMIC DNA]</scope>
    <source>
        <strain evidence="2 3">GM2012</strain>
    </source>
</reference>
<reference evidence="2 3" key="1">
    <citation type="submission" date="2018-12" db="EMBL/GenBank/DDBJ databases">
        <authorList>
            <person name="Toschakov S.V."/>
        </authorList>
    </citation>
    <scope>NUCLEOTIDE SEQUENCE [LARGE SCALE GENOMIC DNA]</scope>
    <source>
        <strain evidence="2 3">GM2012</strain>
    </source>
</reference>
<protein>
    <submittedName>
        <fullName evidence="2">Efflux RND transporter permease subunit</fullName>
    </submittedName>
</protein>
<dbReference type="Gene3D" id="1.20.1640.10">
    <property type="entry name" value="Multidrug efflux transporter AcrB transmembrane domain"/>
    <property type="match status" value="1"/>
</dbReference>
<feature type="transmembrane region" description="Helical" evidence="1">
    <location>
        <begin position="390"/>
        <end position="411"/>
    </location>
</feature>
<dbReference type="GO" id="GO:0042910">
    <property type="term" value="F:xenobiotic transmembrane transporter activity"/>
    <property type="evidence" value="ECO:0007669"/>
    <property type="project" value="TreeGrafter"/>
</dbReference>
<feature type="transmembrane region" description="Helical" evidence="1">
    <location>
        <begin position="294"/>
        <end position="313"/>
    </location>
</feature>
<gene>
    <name evidence="2" type="ORF">TsocGM_01540</name>
</gene>
<dbReference type="Pfam" id="PF00873">
    <property type="entry name" value="ACR_tran"/>
    <property type="match status" value="1"/>
</dbReference>
<dbReference type="EMBL" id="RYZH01000002">
    <property type="protein sequence ID" value="RUL89587.1"/>
    <property type="molecule type" value="Genomic_DNA"/>
</dbReference>
<proteinExistence type="predicted"/>
<organism evidence="2 3">
    <name type="scientific">Tautonia sociabilis</name>
    <dbReference type="NCBI Taxonomy" id="2080755"/>
    <lineage>
        <taxon>Bacteria</taxon>
        <taxon>Pseudomonadati</taxon>
        <taxon>Planctomycetota</taxon>
        <taxon>Planctomycetia</taxon>
        <taxon>Isosphaerales</taxon>
        <taxon>Isosphaeraceae</taxon>
        <taxon>Tautonia</taxon>
    </lineage>
</organism>
<dbReference type="GO" id="GO:0005886">
    <property type="term" value="C:plasma membrane"/>
    <property type="evidence" value="ECO:0007669"/>
    <property type="project" value="TreeGrafter"/>
</dbReference>
<dbReference type="OrthoDB" id="219750at2"/>
<dbReference type="SUPFAM" id="SSF82866">
    <property type="entry name" value="Multidrug efflux transporter AcrB transmembrane domain"/>
    <property type="match status" value="1"/>
</dbReference>
<evidence type="ECO:0000313" key="2">
    <source>
        <dbReference type="EMBL" id="RUL89587.1"/>
    </source>
</evidence>
<accession>A0A432MRE5</accession>
<feature type="transmembrane region" description="Helical" evidence="1">
    <location>
        <begin position="423"/>
        <end position="449"/>
    </location>
</feature>
<feature type="transmembrane region" description="Helical" evidence="1">
    <location>
        <begin position="319"/>
        <end position="339"/>
    </location>
</feature>
<keyword evidence="3" id="KW-1185">Reference proteome</keyword>
<dbReference type="Proteomes" id="UP000280296">
    <property type="component" value="Unassembled WGS sequence"/>
</dbReference>
<dbReference type="AlphaFoldDB" id="A0A432MRE5"/>